<feature type="domain" description="HMA" evidence="14">
    <location>
        <begin position="93"/>
        <end position="159"/>
    </location>
</feature>
<evidence type="ECO:0000313" key="15">
    <source>
        <dbReference type="EMBL" id="MCW9707283.1"/>
    </source>
</evidence>
<dbReference type="RefSeq" id="WP_265766046.1">
    <property type="nucleotide sequence ID" value="NZ_JAGGJA010000006.1"/>
</dbReference>
<dbReference type="Gene3D" id="3.40.1110.10">
    <property type="entry name" value="Calcium-transporting ATPase, cytoplasmic domain N"/>
    <property type="match status" value="1"/>
</dbReference>
<gene>
    <name evidence="15" type="ORF">J6I44_10470</name>
</gene>
<proteinExistence type="inferred from homology"/>
<feature type="transmembrane region" description="Helical" evidence="13">
    <location>
        <begin position="177"/>
        <end position="197"/>
    </location>
</feature>
<dbReference type="Pfam" id="PF00122">
    <property type="entry name" value="E1-E2_ATPase"/>
    <property type="match status" value="1"/>
</dbReference>
<evidence type="ECO:0000256" key="1">
    <source>
        <dbReference type="ARBA" id="ARBA00004651"/>
    </source>
</evidence>
<dbReference type="Proteomes" id="UP001207918">
    <property type="component" value="Unassembled WGS sequence"/>
</dbReference>
<feature type="transmembrane region" description="Helical" evidence="13">
    <location>
        <begin position="432"/>
        <end position="450"/>
    </location>
</feature>
<keyword evidence="6 13" id="KW-0812">Transmembrane</keyword>
<dbReference type="SUPFAM" id="SSF56784">
    <property type="entry name" value="HAD-like"/>
    <property type="match status" value="1"/>
</dbReference>
<dbReference type="Gene3D" id="3.40.50.1000">
    <property type="entry name" value="HAD superfamily/HAD-like"/>
    <property type="match status" value="1"/>
</dbReference>
<dbReference type="InterPro" id="IPR006121">
    <property type="entry name" value="HMA_dom"/>
</dbReference>
<keyword evidence="12 13" id="KW-0472">Membrane</keyword>
<accession>A0ABT3PMV8</accession>
<evidence type="ECO:0000256" key="4">
    <source>
        <dbReference type="ARBA" id="ARBA00022475"/>
    </source>
</evidence>
<dbReference type="Gene3D" id="3.30.70.100">
    <property type="match status" value="1"/>
</dbReference>
<dbReference type="CDD" id="cd00371">
    <property type="entry name" value="HMA"/>
    <property type="match status" value="1"/>
</dbReference>
<evidence type="ECO:0000256" key="7">
    <source>
        <dbReference type="ARBA" id="ARBA00022723"/>
    </source>
</evidence>
<evidence type="ECO:0000256" key="8">
    <source>
        <dbReference type="ARBA" id="ARBA00022842"/>
    </source>
</evidence>
<comment type="caution">
    <text evidence="15">The sequence shown here is derived from an EMBL/GenBank/DDBJ whole genome shotgun (WGS) entry which is preliminary data.</text>
</comment>
<dbReference type="Gene3D" id="2.70.150.10">
    <property type="entry name" value="Calcium-transporting ATPase, cytoplasmic transduction domain A"/>
    <property type="match status" value="1"/>
</dbReference>
<dbReference type="PANTHER" id="PTHR43520:SF5">
    <property type="entry name" value="CATION-TRANSPORTING P-TYPE ATPASE-RELATED"/>
    <property type="match status" value="1"/>
</dbReference>
<evidence type="ECO:0000256" key="11">
    <source>
        <dbReference type="ARBA" id="ARBA00023065"/>
    </source>
</evidence>
<dbReference type="InterPro" id="IPR036163">
    <property type="entry name" value="HMA_dom_sf"/>
</dbReference>
<dbReference type="InterPro" id="IPR018303">
    <property type="entry name" value="ATPase_P-typ_P_site"/>
</dbReference>
<feature type="transmembrane region" description="Helical" evidence="13">
    <location>
        <begin position="249"/>
        <end position="266"/>
    </location>
</feature>
<dbReference type="NCBIfam" id="TIGR01494">
    <property type="entry name" value="ATPase_P-type"/>
    <property type="match status" value="1"/>
</dbReference>
<feature type="transmembrane region" description="Helical" evidence="13">
    <location>
        <begin position="750"/>
        <end position="775"/>
    </location>
</feature>
<keyword evidence="9" id="KW-1278">Translocase</keyword>
<evidence type="ECO:0000256" key="9">
    <source>
        <dbReference type="ARBA" id="ARBA00022967"/>
    </source>
</evidence>
<dbReference type="Pfam" id="PF00403">
    <property type="entry name" value="HMA"/>
    <property type="match status" value="1"/>
</dbReference>
<keyword evidence="4" id="KW-1003">Cell membrane</keyword>
<evidence type="ECO:0000313" key="16">
    <source>
        <dbReference type="Proteomes" id="UP001207918"/>
    </source>
</evidence>
<dbReference type="InterPro" id="IPR023214">
    <property type="entry name" value="HAD_sf"/>
</dbReference>
<keyword evidence="11" id="KW-0406">Ion transport</keyword>
<dbReference type="PROSITE" id="PS50846">
    <property type="entry name" value="HMA_2"/>
    <property type="match status" value="1"/>
</dbReference>
<dbReference type="InterPro" id="IPR001757">
    <property type="entry name" value="P_typ_ATPase"/>
</dbReference>
<comment type="similarity">
    <text evidence="2">Belongs to the cation transport ATPase (P-type) (TC 3.A.3) family. Type IB subfamily.</text>
</comment>
<dbReference type="InterPro" id="IPR036412">
    <property type="entry name" value="HAD-like_sf"/>
</dbReference>
<feature type="transmembrane region" description="Helical" evidence="13">
    <location>
        <begin position="272"/>
        <end position="293"/>
    </location>
</feature>
<reference evidence="15 16" key="1">
    <citation type="submission" date="2021-03" db="EMBL/GenBank/DDBJ databases">
        <title>Aliifodinibius sp. nov., a new bacterium isolated from saline soil.</title>
        <authorList>
            <person name="Galisteo C."/>
            <person name="De La Haba R."/>
            <person name="Sanchez-Porro C."/>
            <person name="Ventosa A."/>
        </authorList>
    </citation>
    <scope>NUCLEOTIDE SEQUENCE [LARGE SCALE GENOMIC DNA]</scope>
    <source>
        <strain evidence="15 16">1BSP15-2V2</strain>
    </source>
</reference>
<keyword evidence="16" id="KW-1185">Reference proteome</keyword>
<comment type="subcellular location">
    <subcellularLocation>
        <location evidence="1">Cell membrane</location>
        <topology evidence="1">Multi-pass membrane protein</topology>
    </subcellularLocation>
</comment>
<keyword evidence="3" id="KW-0813">Transport</keyword>
<dbReference type="SUPFAM" id="SSF55008">
    <property type="entry name" value="HMA, heavy metal-associated domain"/>
    <property type="match status" value="1"/>
</dbReference>
<feature type="transmembrane region" description="Helical" evidence="13">
    <location>
        <begin position="456"/>
        <end position="479"/>
    </location>
</feature>
<protein>
    <submittedName>
        <fullName evidence="15">Heavy metal translocating P-type ATPase metal-binding domain-containing protein</fullName>
    </submittedName>
</protein>
<evidence type="ECO:0000256" key="5">
    <source>
        <dbReference type="ARBA" id="ARBA00022553"/>
    </source>
</evidence>
<dbReference type="EMBL" id="JAGGJA010000006">
    <property type="protein sequence ID" value="MCW9707283.1"/>
    <property type="molecule type" value="Genomic_DNA"/>
</dbReference>
<evidence type="ECO:0000256" key="3">
    <source>
        <dbReference type="ARBA" id="ARBA00022448"/>
    </source>
</evidence>
<evidence type="ECO:0000256" key="10">
    <source>
        <dbReference type="ARBA" id="ARBA00022989"/>
    </source>
</evidence>
<dbReference type="PRINTS" id="PR00119">
    <property type="entry name" value="CATATPASE"/>
</dbReference>
<dbReference type="InterPro" id="IPR023299">
    <property type="entry name" value="ATPase_P-typ_cyto_dom_N"/>
</dbReference>
<dbReference type="InterPro" id="IPR021993">
    <property type="entry name" value="ATPase-cat-bd"/>
</dbReference>
<dbReference type="InterPro" id="IPR008250">
    <property type="entry name" value="ATPase_P-typ_transduc_dom_A_sf"/>
</dbReference>
<sequence length="815" mass="90326">MNSEVVTANSVVCYHCGNDCNGEVVHLHDKPFCCSGCKMVFQILDDNELNTYYSLEDQPGISFKTSGSASKFDYLNDPQVRDRLVDFKNDTFVSVSFYIPNIHCTSCIWLLENLFKLDSGIIKSSVNFLKRELSISYEEDKTSLRSIVKLLASIGYEPELRLEKLDAQAPSHTNRKLWLKLGVAGFAFGNIMLFSFPEYLSGSSLNTQGSFYLFFGILNIILAIPVLLYSSSDYLKSAWAAVRQGNINLDVPISIGILSLFTRSVYEITAGIGAGYMDSLTGLVFFLLIGRLVQQKTYERLSFDRDYKSYLPISVTSLDENDEEHSKSIDQLKEGTRIVIRNNELVPADSVLLSEHTFVDYSFITGESEPVEVQEGETVYAGGKLVGAATEMRTVKEVSNSYLTKLWNDSAFDESSEKLTVSSLADRISPHFTLGVLAIAINAGILWWTVSTEMALTVFTAVLIIACPCALALSTPFTLGSALNIFARNGFFIKGIDVIERLANTTAIVFDKTGTLTKADHADVSFQGEALSDYERGLIQSVCKQSVHPLSRKIADHVNSSSPRKVENYEEKVNKGISATVDGKQLLIGSTDFISAYCENEPMQRSTSKGDFSVVHIAIDGHWKGWFEVANHYRTGIKKLLDSFRNRFSTFLLSGDNDAQKNQFTDYFNEPSLRFNQTPQQKLNFIKELQENNQRVVMIGDGLNDAGALKQSDFGIALTDNVSSFTPACDAIIDGSKLQRMDTFINFSQVSITIIKLSFGLSLIYNIVGLGFAVSGQLSPLVAAILMPLSSISIMIFTTCSTHYAAKKMGLQIWK</sequence>
<feature type="transmembrane region" description="Helical" evidence="13">
    <location>
        <begin position="781"/>
        <end position="806"/>
    </location>
</feature>
<evidence type="ECO:0000256" key="6">
    <source>
        <dbReference type="ARBA" id="ARBA00022692"/>
    </source>
</evidence>
<keyword evidence="8" id="KW-0460">Magnesium</keyword>
<evidence type="ECO:0000256" key="12">
    <source>
        <dbReference type="ARBA" id="ARBA00023136"/>
    </source>
</evidence>
<dbReference type="PRINTS" id="PR00943">
    <property type="entry name" value="CUATPASE"/>
</dbReference>
<dbReference type="Pfam" id="PF00702">
    <property type="entry name" value="Hydrolase"/>
    <property type="match status" value="1"/>
</dbReference>
<dbReference type="PANTHER" id="PTHR43520">
    <property type="entry name" value="ATP7, ISOFORM B"/>
    <property type="match status" value="1"/>
</dbReference>
<evidence type="ECO:0000256" key="13">
    <source>
        <dbReference type="SAM" id="Phobius"/>
    </source>
</evidence>
<dbReference type="PROSITE" id="PS00154">
    <property type="entry name" value="ATPASE_E1_E2"/>
    <property type="match status" value="1"/>
</dbReference>
<evidence type="ECO:0000259" key="14">
    <source>
        <dbReference type="PROSITE" id="PS50846"/>
    </source>
</evidence>
<feature type="transmembrane region" description="Helical" evidence="13">
    <location>
        <begin position="209"/>
        <end position="229"/>
    </location>
</feature>
<keyword evidence="7" id="KW-0479">Metal-binding</keyword>
<evidence type="ECO:0000256" key="2">
    <source>
        <dbReference type="ARBA" id="ARBA00006024"/>
    </source>
</evidence>
<dbReference type="InterPro" id="IPR059000">
    <property type="entry name" value="ATPase_P-type_domA"/>
</dbReference>
<name>A0ABT3PMV8_9BACT</name>
<keyword evidence="5" id="KW-0597">Phosphoprotein</keyword>
<organism evidence="15 16">
    <name type="scientific">Fodinibius salsisoli</name>
    <dbReference type="NCBI Taxonomy" id="2820877"/>
    <lineage>
        <taxon>Bacteria</taxon>
        <taxon>Pseudomonadati</taxon>
        <taxon>Balneolota</taxon>
        <taxon>Balneolia</taxon>
        <taxon>Balneolales</taxon>
        <taxon>Balneolaceae</taxon>
        <taxon>Fodinibius</taxon>
    </lineage>
</organism>
<dbReference type="SUPFAM" id="SSF81653">
    <property type="entry name" value="Calcium ATPase, transduction domain A"/>
    <property type="match status" value="1"/>
</dbReference>
<keyword evidence="10 13" id="KW-1133">Transmembrane helix</keyword>
<dbReference type="Pfam" id="PF12156">
    <property type="entry name" value="ATPase-cat_bd"/>
    <property type="match status" value="1"/>
</dbReference>